<dbReference type="Proteomes" id="UP000824109">
    <property type="component" value="Unassembled WGS sequence"/>
</dbReference>
<dbReference type="SUPFAM" id="SSF51215">
    <property type="entry name" value="Regulatory protein AraC"/>
    <property type="match status" value="1"/>
</dbReference>
<dbReference type="PANTHER" id="PTHR43280">
    <property type="entry name" value="ARAC-FAMILY TRANSCRIPTIONAL REGULATOR"/>
    <property type="match status" value="1"/>
</dbReference>
<reference evidence="5" key="2">
    <citation type="journal article" date="2021" name="PeerJ">
        <title>Extensive microbial diversity within the chicken gut microbiome revealed by metagenomics and culture.</title>
        <authorList>
            <person name="Gilroy R."/>
            <person name="Ravi A."/>
            <person name="Getino M."/>
            <person name="Pursley I."/>
            <person name="Horton D.L."/>
            <person name="Alikhan N.F."/>
            <person name="Baker D."/>
            <person name="Gharbi K."/>
            <person name="Hall N."/>
            <person name="Watson M."/>
            <person name="Adriaenssens E.M."/>
            <person name="Foster-Nyarko E."/>
            <person name="Jarju S."/>
            <person name="Secka A."/>
            <person name="Antonio M."/>
            <person name="Oren A."/>
            <person name="Chaudhuri R.R."/>
            <person name="La Ragione R."/>
            <person name="Hildebrand F."/>
            <person name="Pallen M.J."/>
        </authorList>
    </citation>
    <scope>NUCLEOTIDE SEQUENCE</scope>
    <source>
        <strain evidence="5">USAMLcec3-3695</strain>
    </source>
</reference>
<dbReference type="SUPFAM" id="SSF46689">
    <property type="entry name" value="Homeodomain-like"/>
    <property type="match status" value="2"/>
</dbReference>
<dbReference type="InterPro" id="IPR003313">
    <property type="entry name" value="AraC-bd"/>
</dbReference>
<dbReference type="PANTHER" id="PTHR43280:SF28">
    <property type="entry name" value="HTH-TYPE TRANSCRIPTIONAL ACTIVATOR RHAS"/>
    <property type="match status" value="1"/>
</dbReference>
<dbReference type="EMBL" id="DVNB01000087">
    <property type="protein sequence ID" value="HIU57880.1"/>
    <property type="molecule type" value="Genomic_DNA"/>
</dbReference>
<dbReference type="SMART" id="SM00342">
    <property type="entry name" value="HTH_ARAC"/>
    <property type="match status" value="1"/>
</dbReference>
<dbReference type="Pfam" id="PF12833">
    <property type="entry name" value="HTH_18"/>
    <property type="match status" value="1"/>
</dbReference>
<dbReference type="Gene3D" id="1.10.10.60">
    <property type="entry name" value="Homeodomain-like"/>
    <property type="match status" value="2"/>
</dbReference>
<dbReference type="Pfam" id="PF02311">
    <property type="entry name" value="AraC_binding"/>
    <property type="match status" value="1"/>
</dbReference>
<evidence type="ECO:0000313" key="6">
    <source>
        <dbReference type="Proteomes" id="UP000824109"/>
    </source>
</evidence>
<protein>
    <submittedName>
        <fullName evidence="5">Helix-turn-helix domain-containing protein</fullName>
    </submittedName>
</protein>
<keyword evidence="2" id="KW-0238">DNA-binding</keyword>
<comment type="caution">
    <text evidence="5">The sequence shown here is derived from an EMBL/GenBank/DDBJ whole genome shotgun (WGS) entry which is preliminary data.</text>
</comment>
<evidence type="ECO:0000256" key="2">
    <source>
        <dbReference type="ARBA" id="ARBA00023125"/>
    </source>
</evidence>
<proteinExistence type="predicted"/>
<dbReference type="AlphaFoldDB" id="A0A9D1MCK6"/>
<feature type="domain" description="HTH araC/xylS-type" evidence="4">
    <location>
        <begin position="161"/>
        <end position="260"/>
    </location>
</feature>
<dbReference type="GO" id="GO:0043565">
    <property type="term" value="F:sequence-specific DNA binding"/>
    <property type="evidence" value="ECO:0007669"/>
    <property type="project" value="InterPro"/>
</dbReference>
<keyword evidence="3" id="KW-0804">Transcription</keyword>
<dbReference type="InterPro" id="IPR009057">
    <property type="entry name" value="Homeodomain-like_sf"/>
</dbReference>
<dbReference type="PROSITE" id="PS01124">
    <property type="entry name" value="HTH_ARAC_FAMILY_2"/>
    <property type="match status" value="1"/>
</dbReference>
<dbReference type="GO" id="GO:0003700">
    <property type="term" value="F:DNA-binding transcription factor activity"/>
    <property type="evidence" value="ECO:0007669"/>
    <property type="project" value="InterPro"/>
</dbReference>
<evidence type="ECO:0000313" key="5">
    <source>
        <dbReference type="EMBL" id="HIU57880.1"/>
    </source>
</evidence>
<dbReference type="Gene3D" id="2.60.120.10">
    <property type="entry name" value="Jelly Rolls"/>
    <property type="match status" value="1"/>
</dbReference>
<dbReference type="InterPro" id="IPR018060">
    <property type="entry name" value="HTH_AraC"/>
</dbReference>
<evidence type="ECO:0000256" key="1">
    <source>
        <dbReference type="ARBA" id="ARBA00023015"/>
    </source>
</evidence>
<evidence type="ECO:0000256" key="3">
    <source>
        <dbReference type="ARBA" id="ARBA00023163"/>
    </source>
</evidence>
<sequence>MSSEHFEFEKASSGKPMDMGPFHCHDYYEIYFLENGSRRYMIENSVYDIKKYDVVLIPPNVYHKTAGSAFKRRLVEFSSGYIEKYYTSSAAASMLSCFSADKRVVSLSKDDFEYLAALLDKIRCREPEHCYALLAEILIFLGATGGTDAIEAAELSGTLTAAILEYIRSNFKSIASIDEIADHFHITKYYLCRLFKKNTGITIMEYMNSLKIENVKELLRGGTKKSVTEAALESGFNSPIYMSHLFKQVTGMTPRDYRSCASSKPVLRFID</sequence>
<reference evidence="5" key="1">
    <citation type="submission" date="2020-10" db="EMBL/GenBank/DDBJ databases">
        <authorList>
            <person name="Gilroy R."/>
        </authorList>
    </citation>
    <scope>NUCLEOTIDE SEQUENCE</scope>
    <source>
        <strain evidence="5">USAMLcec3-3695</strain>
    </source>
</reference>
<dbReference type="InterPro" id="IPR037923">
    <property type="entry name" value="HTH-like"/>
</dbReference>
<gene>
    <name evidence="5" type="ORF">IAA61_08765</name>
</gene>
<accession>A0A9D1MCK6</accession>
<name>A0A9D1MCK6_9FIRM</name>
<keyword evidence="1" id="KW-0805">Transcription regulation</keyword>
<evidence type="ECO:0000259" key="4">
    <source>
        <dbReference type="PROSITE" id="PS01124"/>
    </source>
</evidence>
<dbReference type="InterPro" id="IPR014710">
    <property type="entry name" value="RmlC-like_jellyroll"/>
</dbReference>
<organism evidence="5 6">
    <name type="scientific">Candidatus Ornithomonoglobus merdipullorum</name>
    <dbReference type="NCBI Taxonomy" id="2840895"/>
    <lineage>
        <taxon>Bacteria</taxon>
        <taxon>Bacillati</taxon>
        <taxon>Bacillota</taxon>
        <taxon>Clostridia</taxon>
        <taxon>Candidatus Ornithomonoglobus</taxon>
    </lineage>
</organism>